<keyword evidence="3" id="KW-0472">Membrane</keyword>
<dbReference type="InterPro" id="IPR051829">
    <property type="entry name" value="Multiheme_Cytochr_ET"/>
</dbReference>
<feature type="chain" id="PRO_5013058034" evidence="4">
    <location>
        <begin position="25"/>
        <end position="585"/>
    </location>
</feature>
<dbReference type="PANTHER" id="PTHR35038">
    <property type="entry name" value="DISSIMILATORY SULFITE REDUCTASE SIRA"/>
    <property type="match status" value="1"/>
</dbReference>
<feature type="compositionally biased region" description="Low complexity" evidence="2">
    <location>
        <begin position="22"/>
        <end position="35"/>
    </location>
</feature>
<dbReference type="SUPFAM" id="SSF48695">
    <property type="entry name" value="Multiheme cytochromes"/>
    <property type="match status" value="1"/>
</dbReference>
<dbReference type="Gene3D" id="1.10.1130.10">
    <property type="entry name" value="Flavocytochrome C3, Chain A"/>
    <property type="match status" value="1"/>
</dbReference>
<feature type="transmembrane region" description="Helical" evidence="3">
    <location>
        <begin position="554"/>
        <end position="575"/>
    </location>
</feature>
<dbReference type="RefSeq" id="WP_217991871.1">
    <property type="nucleotide sequence ID" value="NZ_OBMT01000002.1"/>
</dbReference>
<dbReference type="EMBL" id="OBMT01000002">
    <property type="protein sequence ID" value="SOB98727.1"/>
    <property type="molecule type" value="Genomic_DNA"/>
</dbReference>
<sequence>MKLTALRVGASVLALVLAAGPSGAQETPAPQTPAASVEPSSPEQTPPMGAQSRPARSELAAHAARFTDPVAPITADHSKFEILKGPFSSGPEVTAACLSCHTEASNQVMHSVHWSWSYENAATGQQLGKAHELNAFCGNVASNEVRCTSCHVGYGWDDVRAPPPSEPTKVDCLVCHDTSGQYAKQDNLAGNPPLDPVKDTAKTITGAPVHAVDLAEAALSVGMPGRENCGNCHFYGGGGDNVKHGDLSSVLFDPPRSVDVHMSRDGANMTCEACHVSDKHVLAGSRYAGDVVDPHAADRAPGAARETASCSSCHSDQPHKGPNPLLAMKLNDHTDRVACQSCHIPEFARGGVATKTWWDWSTAGRLSADGKPISEHGYTQGNGKELHTYLSTKGDFAWGENVVPYYQWSNGVARFTLPEEQIDPTKVIEINHFEGEPGAPDARIFPFKRMEGKQAYDTERNVLLFNHVYGPGDGAALWSYFDWEKSLRAGMDYVGLPYSGHFDFAKTYMYWPIAHQVAPKEDALECAACHAENGRMAGIAGIYVPGGLNIGGKIGIVLLMLAALGVGFHGILRVFGRKSKGAHHD</sequence>
<keyword evidence="3" id="KW-1133">Transmembrane helix</keyword>
<dbReference type="InterPro" id="IPR024673">
    <property type="entry name" value="Octahem_Cyt_c"/>
</dbReference>
<proteinExistence type="predicted"/>
<dbReference type="NCBIfam" id="TIGR04315">
    <property type="entry name" value="octaheme_Shew"/>
    <property type="match status" value="1"/>
</dbReference>
<feature type="signal peptide" evidence="4">
    <location>
        <begin position="1"/>
        <end position="24"/>
    </location>
</feature>
<evidence type="ECO:0000256" key="2">
    <source>
        <dbReference type="SAM" id="MobiDB-lite"/>
    </source>
</evidence>
<dbReference type="AlphaFoldDB" id="A0A285RWE7"/>
<evidence type="ECO:0000256" key="1">
    <source>
        <dbReference type="ARBA" id="ARBA00022729"/>
    </source>
</evidence>
<accession>A0A285RWE7</accession>
<gene>
    <name evidence="5" type="ORF">SAMN05877831_10250</name>
</gene>
<dbReference type="GO" id="GO:0016491">
    <property type="term" value="F:oxidoreductase activity"/>
    <property type="evidence" value="ECO:0007669"/>
    <property type="project" value="TreeGrafter"/>
</dbReference>
<dbReference type="InterPro" id="IPR036280">
    <property type="entry name" value="Multihaem_cyt_sf"/>
</dbReference>
<evidence type="ECO:0000313" key="6">
    <source>
        <dbReference type="Proteomes" id="UP000219111"/>
    </source>
</evidence>
<reference evidence="6" key="1">
    <citation type="submission" date="2017-08" db="EMBL/GenBank/DDBJ databases">
        <authorList>
            <person name="Varghese N."/>
            <person name="Submissions S."/>
        </authorList>
    </citation>
    <scope>NUCLEOTIDE SEQUENCE [LARGE SCALE GENOMIC DNA]</scope>
    <source>
        <strain evidence="6">JA276</strain>
    </source>
</reference>
<evidence type="ECO:0000256" key="4">
    <source>
        <dbReference type="SAM" id="SignalP"/>
    </source>
</evidence>
<dbReference type="PIRSF" id="PIRSF039014">
    <property type="entry name" value="OTR_cyc"/>
    <property type="match status" value="1"/>
</dbReference>
<dbReference type="PANTHER" id="PTHR35038:SF5">
    <property type="entry name" value="CYTOCHROME C-TYPE PROTEIN NRFB"/>
    <property type="match status" value="1"/>
</dbReference>
<dbReference type="Proteomes" id="UP000219111">
    <property type="component" value="Unassembled WGS sequence"/>
</dbReference>
<evidence type="ECO:0000256" key="3">
    <source>
        <dbReference type="SAM" id="Phobius"/>
    </source>
</evidence>
<keyword evidence="3" id="KW-0812">Transmembrane</keyword>
<evidence type="ECO:0000313" key="5">
    <source>
        <dbReference type="EMBL" id="SOB98727.1"/>
    </source>
</evidence>
<keyword evidence="6" id="KW-1185">Reference proteome</keyword>
<organism evidence="5 6">
    <name type="scientific">Rhodobacter maris</name>
    <dbReference type="NCBI Taxonomy" id="446682"/>
    <lineage>
        <taxon>Bacteria</taxon>
        <taxon>Pseudomonadati</taxon>
        <taxon>Pseudomonadota</taxon>
        <taxon>Alphaproteobacteria</taxon>
        <taxon>Rhodobacterales</taxon>
        <taxon>Rhodobacter group</taxon>
        <taxon>Rhodobacter</taxon>
    </lineage>
</organism>
<dbReference type="Pfam" id="PF11783">
    <property type="entry name" value="Cytochrome_cB"/>
    <property type="match status" value="1"/>
</dbReference>
<feature type="region of interest" description="Disordered" evidence="2">
    <location>
        <begin position="22"/>
        <end position="58"/>
    </location>
</feature>
<name>A0A285RWE7_9RHOB</name>
<protein>
    <submittedName>
        <fullName evidence="5">Octaheme c-type cytochrome (Tetrathionate reductase family)</fullName>
    </submittedName>
</protein>
<keyword evidence="1 4" id="KW-0732">Signal</keyword>